<organism evidence="1 2">
    <name type="scientific">Brunnivagina elsteri CCALA 953</name>
    <dbReference type="NCBI Taxonomy" id="987040"/>
    <lineage>
        <taxon>Bacteria</taxon>
        <taxon>Bacillati</taxon>
        <taxon>Cyanobacteriota</taxon>
        <taxon>Cyanophyceae</taxon>
        <taxon>Nostocales</taxon>
        <taxon>Calotrichaceae</taxon>
        <taxon>Brunnivagina</taxon>
    </lineage>
</organism>
<feature type="non-terminal residue" evidence="1">
    <location>
        <position position="172"/>
    </location>
</feature>
<reference evidence="1 2" key="1">
    <citation type="submission" date="2017-08" db="EMBL/GenBank/DDBJ databases">
        <title>Draft genome sequence of filamentous cyanobacterium Calothrix elsteri CCALA 953.</title>
        <authorList>
            <person name="Gagunashvili A.N."/>
            <person name="Elster J."/>
            <person name="Andresson O.S."/>
        </authorList>
    </citation>
    <scope>NUCLEOTIDE SEQUENCE [LARGE SCALE GENOMIC DNA]</scope>
    <source>
        <strain evidence="1 2">CCALA 953</strain>
    </source>
</reference>
<keyword evidence="2" id="KW-1185">Reference proteome</keyword>
<name>A0A2A2TIS6_9CYAN</name>
<sequence length="172" mass="19560">MFFFDPGNIINIPEYSVMHLQVEFDYKINVKGHQKAVREKAGFESGSIGSKESKAQTLIKQLSALGNEELEIGLDFRPVPFIDNQRHTSIFIRRIPQLNDKETTQNNDFLGVVEAFGTRYGNIKDSLVQYISPDGNLRTMIIVSNSKSLILPDIRLNYYLSLPGDRPEEHSN</sequence>
<proteinExistence type="predicted"/>
<accession>A0A2A2TIS6</accession>
<comment type="caution">
    <text evidence="1">The sequence shown here is derived from an EMBL/GenBank/DDBJ whole genome shotgun (WGS) entry which is preliminary data.</text>
</comment>
<dbReference type="Proteomes" id="UP000218238">
    <property type="component" value="Unassembled WGS sequence"/>
</dbReference>
<dbReference type="EMBL" id="NTFS01000127">
    <property type="protein sequence ID" value="PAX53882.1"/>
    <property type="molecule type" value="Genomic_DNA"/>
</dbReference>
<dbReference type="RefSeq" id="WP_143289288.1">
    <property type="nucleotide sequence ID" value="NZ_NTFS01000127.1"/>
</dbReference>
<protein>
    <submittedName>
        <fullName evidence="1">Uncharacterized protein</fullName>
    </submittedName>
</protein>
<dbReference type="AlphaFoldDB" id="A0A2A2TIS6"/>
<evidence type="ECO:0000313" key="1">
    <source>
        <dbReference type="EMBL" id="PAX53882.1"/>
    </source>
</evidence>
<gene>
    <name evidence="1" type="ORF">CK510_13175</name>
</gene>
<evidence type="ECO:0000313" key="2">
    <source>
        <dbReference type="Proteomes" id="UP000218238"/>
    </source>
</evidence>